<gene>
    <name evidence="1" type="ORF">GRF59_14010</name>
</gene>
<dbReference type="AlphaFoldDB" id="A0A7X3IL96"/>
<keyword evidence="2" id="KW-1185">Reference proteome</keyword>
<dbReference type="Pfam" id="PF10706">
    <property type="entry name" value="Aminoglyc_resit"/>
    <property type="match status" value="1"/>
</dbReference>
<dbReference type="InterPro" id="IPR043519">
    <property type="entry name" value="NT_sf"/>
</dbReference>
<comment type="caution">
    <text evidence="1">The sequence shown here is derived from an EMBL/GenBank/DDBJ whole genome shotgun (WGS) entry which is preliminary data.</text>
</comment>
<name>A0A7X3IL96_9BACL</name>
<dbReference type="Gene3D" id="3.30.460.40">
    <property type="match status" value="1"/>
</dbReference>
<evidence type="ECO:0000313" key="1">
    <source>
        <dbReference type="EMBL" id="MWV44730.1"/>
    </source>
</evidence>
<sequence length="214" mass="24236">MQITSELQHALKQVSETLNEAGTCWLIGGSCGLLLQNVHLDAMPRDIDVYTDQVHMAELHHLLQDRAVDEPVLSETERYQSILSHYKVEDYMMELVGSFKVRTQGSHYEVWVDEQLYPQAAEVNLEGSILPLMPLGHELVFNVLRERTDRYNAIAQVMRADLSAHLPLLGQIMASSSFSEKHIRILENLLGWSLSGNAEIGSPQGFLREEPQQK</sequence>
<evidence type="ECO:0000313" key="2">
    <source>
        <dbReference type="Proteomes" id="UP000460318"/>
    </source>
</evidence>
<accession>A0A7X3IL96</accession>
<dbReference type="Proteomes" id="UP000460318">
    <property type="component" value="Unassembled WGS sequence"/>
</dbReference>
<dbReference type="EMBL" id="WUBI01000002">
    <property type="protein sequence ID" value="MWV44730.1"/>
    <property type="molecule type" value="Genomic_DNA"/>
</dbReference>
<dbReference type="SUPFAM" id="SSF81301">
    <property type="entry name" value="Nucleotidyltransferase"/>
    <property type="match status" value="1"/>
</dbReference>
<dbReference type="RefSeq" id="WP_160498354.1">
    <property type="nucleotide sequence ID" value="NZ_WUBI01000002.1"/>
</dbReference>
<dbReference type="InterPro" id="IPR019646">
    <property type="entry name" value="Aminoglyc_AdlTrfase"/>
</dbReference>
<proteinExistence type="predicted"/>
<reference evidence="1 2" key="1">
    <citation type="submission" date="2019-12" db="EMBL/GenBank/DDBJ databases">
        <title>Paenibacillus sp. nov., an endophytic bacterium isolated from the stem of Dendrobium.</title>
        <authorList>
            <person name="Zhao R."/>
        </authorList>
    </citation>
    <scope>NUCLEOTIDE SEQUENCE [LARGE SCALE GENOMIC DNA]</scope>
    <source>
        <strain evidence="1 2">HJL G12</strain>
    </source>
</reference>
<evidence type="ECO:0008006" key="3">
    <source>
        <dbReference type="Google" id="ProtNLM"/>
    </source>
</evidence>
<protein>
    <recommendedName>
        <fullName evidence="3">Nucleotidyl transferase AbiEii/AbiGii toxin family protein</fullName>
    </recommendedName>
</protein>
<organism evidence="1 2">
    <name type="scientific">Paenibacillus dendrobii</name>
    <dbReference type="NCBI Taxonomy" id="2691084"/>
    <lineage>
        <taxon>Bacteria</taxon>
        <taxon>Bacillati</taxon>
        <taxon>Bacillota</taxon>
        <taxon>Bacilli</taxon>
        <taxon>Bacillales</taxon>
        <taxon>Paenibacillaceae</taxon>
        <taxon>Paenibacillus</taxon>
    </lineage>
</organism>